<evidence type="ECO:0000313" key="2">
    <source>
        <dbReference type="EMBL" id="KAK9910850.1"/>
    </source>
</evidence>
<proteinExistence type="predicted"/>
<evidence type="ECO:0000313" key="3">
    <source>
        <dbReference type="Proteomes" id="UP001457282"/>
    </source>
</evidence>
<name>A0AAW1VSW6_RUBAR</name>
<gene>
    <name evidence="2" type="ORF">M0R45_034789</name>
</gene>
<comment type="caution">
    <text evidence="2">The sequence shown here is derived from an EMBL/GenBank/DDBJ whole genome shotgun (WGS) entry which is preliminary data.</text>
</comment>
<dbReference type="EMBL" id="JBEDUW010000007">
    <property type="protein sequence ID" value="KAK9910850.1"/>
    <property type="molecule type" value="Genomic_DNA"/>
</dbReference>
<feature type="region of interest" description="Disordered" evidence="1">
    <location>
        <begin position="29"/>
        <end position="80"/>
    </location>
</feature>
<reference evidence="2 3" key="1">
    <citation type="journal article" date="2023" name="G3 (Bethesda)">
        <title>A chromosome-length genome assembly and annotation of blackberry (Rubus argutus, cv. 'Hillquist').</title>
        <authorList>
            <person name="Bruna T."/>
            <person name="Aryal R."/>
            <person name="Dudchenko O."/>
            <person name="Sargent D.J."/>
            <person name="Mead D."/>
            <person name="Buti M."/>
            <person name="Cavallini A."/>
            <person name="Hytonen T."/>
            <person name="Andres J."/>
            <person name="Pham M."/>
            <person name="Weisz D."/>
            <person name="Mascagni F."/>
            <person name="Usai G."/>
            <person name="Natali L."/>
            <person name="Bassil N."/>
            <person name="Fernandez G.E."/>
            <person name="Lomsadze A."/>
            <person name="Armour M."/>
            <person name="Olukolu B."/>
            <person name="Poorten T."/>
            <person name="Britton C."/>
            <person name="Davik J."/>
            <person name="Ashrafi H."/>
            <person name="Aiden E.L."/>
            <person name="Borodovsky M."/>
            <person name="Worthington M."/>
        </authorList>
    </citation>
    <scope>NUCLEOTIDE SEQUENCE [LARGE SCALE GENOMIC DNA]</scope>
    <source>
        <strain evidence="2">PI 553951</strain>
    </source>
</reference>
<feature type="compositionally biased region" description="Polar residues" evidence="1">
    <location>
        <begin position="54"/>
        <end position="80"/>
    </location>
</feature>
<sequence length="80" mass="8819">MSQMGRLKPGLTFVLGTMFGAFVASRRCHHHHQHDHEGRKPWSCPRQGRDKEIGSSTSNAGIMENTNTTPVTTPSISMAN</sequence>
<accession>A0AAW1VSW6</accession>
<dbReference type="AlphaFoldDB" id="A0AAW1VSW6"/>
<organism evidence="2 3">
    <name type="scientific">Rubus argutus</name>
    <name type="common">Southern blackberry</name>
    <dbReference type="NCBI Taxonomy" id="59490"/>
    <lineage>
        <taxon>Eukaryota</taxon>
        <taxon>Viridiplantae</taxon>
        <taxon>Streptophyta</taxon>
        <taxon>Embryophyta</taxon>
        <taxon>Tracheophyta</taxon>
        <taxon>Spermatophyta</taxon>
        <taxon>Magnoliopsida</taxon>
        <taxon>eudicotyledons</taxon>
        <taxon>Gunneridae</taxon>
        <taxon>Pentapetalae</taxon>
        <taxon>rosids</taxon>
        <taxon>fabids</taxon>
        <taxon>Rosales</taxon>
        <taxon>Rosaceae</taxon>
        <taxon>Rosoideae</taxon>
        <taxon>Rosoideae incertae sedis</taxon>
        <taxon>Rubus</taxon>
    </lineage>
</organism>
<protein>
    <submittedName>
        <fullName evidence="2">Uncharacterized protein</fullName>
    </submittedName>
</protein>
<dbReference type="Proteomes" id="UP001457282">
    <property type="component" value="Unassembled WGS sequence"/>
</dbReference>
<evidence type="ECO:0000256" key="1">
    <source>
        <dbReference type="SAM" id="MobiDB-lite"/>
    </source>
</evidence>
<keyword evidence="3" id="KW-1185">Reference proteome</keyword>